<dbReference type="PANTHER" id="PTHR33362:SF5">
    <property type="entry name" value="C4-DICARBOXYLATE TRAP TRANSPORTER LARGE PERMEASE PROTEIN DCTM"/>
    <property type="match status" value="1"/>
</dbReference>
<dbReference type="Proteomes" id="UP000229498">
    <property type="component" value="Unassembled WGS sequence"/>
</dbReference>
<dbReference type="EMBL" id="PHIG01000063">
    <property type="protein sequence ID" value="PJK27474.1"/>
    <property type="molecule type" value="Genomic_DNA"/>
</dbReference>
<feature type="transmembrane region" description="Helical" evidence="7">
    <location>
        <begin position="88"/>
        <end position="104"/>
    </location>
</feature>
<dbReference type="InterPro" id="IPR010656">
    <property type="entry name" value="DctM"/>
</dbReference>
<evidence type="ECO:0000256" key="5">
    <source>
        <dbReference type="ARBA" id="ARBA00022989"/>
    </source>
</evidence>
<sequence length="435" mass="46119">MSDLQIGGLGLVILIMLLLARVPVGIALGGVSLVGIYTLLGLKPTLGIVTAVPYELVAHWTLSSVPMFLLMGYVCYHANLTESLFRLARYWLSALPGGLAIASVGGAAGFSAVTGSSVACAAAMGRIAVPEMLKARYDKGLAAGSVAAAGTIGSLIPPSILLLIFGIFAEVPIGKLFVGGFLPGILTAFMFALMIYLRVKATPSLAPSVHEQISWRDRFYAFYDTWPVILLVIGVFGGLFGGVFTPTEAGAIGAALSIVIAFLKRSLNWARLRDATMEAMQSTAAIFIIAIGANLLTRFLAFAGVSDFLADVVLAEGISEIALILGISVVYLALGMFLDPLGIMLLTLPIFLPVVESLRIDLIWFGILIVKYLEIGLITPPVGLNVFVIKGIVGDAIKTEVIFKGILWFVVADLITLGLLIGFPQITLFLPELLY</sequence>
<gene>
    <name evidence="9" type="ORF">CVT23_21365</name>
</gene>
<reference evidence="9 10" key="1">
    <citation type="submission" date="2017-11" db="EMBL/GenBank/DDBJ databases">
        <title>Draft genome sequence of Rhizobiales bacterium SY3-13.</title>
        <authorList>
            <person name="Sun C."/>
        </authorList>
    </citation>
    <scope>NUCLEOTIDE SEQUENCE [LARGE SCALE GENOMIC DNA]</scope>
    <source>
        <strain evidence="9 10">SY3-13</strain>
    </source>
</reference>
<evidence type="ECO:0000259" key="8">
    <source>
        <dbReference type="Pfam" id="PF06808"/>
    </source>
</evidence>
<name>A0A2M9FVL3_9PROT</name>
<keyword evidence="10" id="KW-1185">Reference proteome</keyword>
<evidence type="ECO:0000256" key="4">
    <source>
        <dbReference type="ARBA" id="ARBA00022692"/>
    </source>
</evidence>
<evidence type="ECO:0000256" key="6">
    <source>
        <dbReference type="ARBA" id="ARBA00023136"/>
    </source>
</evidence>
<feature type="transmembrane region" description="Helical" evidence="7">
    <location>
        <begin position="317"/>
        <end position="338"/>
    </location>
</feature>
<evidence type="ECO:0000256" key="3">
    <source>
        <dbReference type="ARBA" id="ARBA00022519"/>
    </source>
</evidence>
<comment type="similarity">
    <text evidence="7">Belongs to the TRAP transporter large permease family.</text>
</comment>
<feature type="transmembrane region" description="Helical" evidence="7">
    <location>
        <begin position="284"/>
        <end position="305"/>
    </location>
</feature>
<proteinExistence type="inferred from homology"/>
<dbReference type="AlphaFoldDB" id="A0A2M9FVL3"/>
<keyword evidence="3 7" id="KW-0997">Cell inner membrane</keyword>
<comment type="subunit">
    <text evidence="7">The complex comprises the extracytoplasmic solute receptor protein and the two transmembrane proteins.</text>
</comment>
<keyword evidence="5 7" id="KW-1133">Transmembrane helix</keyword>
<dbReference type="Pfam" id="PF06808">
    <property type="entry name" value="DctM"/>
    <property type="match status" value="1"/>
</dbReference>
<dbReference type="PIRSF" id="PIRSF006066">
    <property type="entry name" value="HI0050"/>
    <property type="match status" value="1"/>
</dbReference>
<dbReference type="GO" id="GO:0022857">
    <property type="term" value="F:transmembrane transporter activity"/>
    <property type="evidence" value="ECO:0007669"/>
    <property type="project" value="UniProtKB-UniRule"/>
</dbReference>
<evidence type="ECO:0000256" key="1">
    <source>
        <dbReference type="ARBA" id="ARBA00004429"/>
    </source>
</evidence>
<keyword evidence="4 7" id="KW-0812">Transmembrane</keyword>
<feature type="transmembrane region" description="Helical" evidence="7">
    <location>
        <begin position="405"/>
        <end position="430"/>
    </location>
</feature>
<organism evidence="9 10">
    <name type="scientific">Minwuia thermotolerans</name>
    <dbReference type="NCBI Taxonomy" id="2056226"/>
    <lineage>
        <taxon>Bacteria</taxon>
        <taxon>Pseudomonadati</taxon>
        <taxon>Pseudomonadota</taxon>
        <taxon>Alphaproteobacteria</taxon>
        <taxon>Minwuiales</taxon>
        <taxon>Minwuiaceae</taxon>
        <taxon>Minwuia</taxon>
    </lineage>
</organism>
<evidence type="ECO:0000313" key="10">
    <source>
        <dbReference type="Proteomes" id="UP000229498"/>
    </source>
</evidence>
<dbReference type="NCBIfam" id="TIGR00786">
    <property type="entry name" value="dctM"/>
    <property type="match status" value="1"/>
</dbReference>
<feature type="transmembrane region" description="Helical" evidence="7">
    <location>
        <begin position="12"/>
        <end position="37"/>
    </location>
</feature>
<comment type="caution">
    <text evidence="9">The sequence shown here is derived from an EMBL/GenBank/DDBJ whole genome shotgun (WGS) entry which is preliminary data.</text>
</comment>
<dbReference type="RefSeq" id="WP_109795187.1">
    <property type="nucleotide sequence ID" value="NZ_PHIG01000063.1"/>
</dbReference>
<keyword evidence="7" id="KW-0813">Transport</keyword>
<feature type="transmembrane region" description="Helical" evidence="7">
    <location>
        <begin position="57"/>
        <end position="76"/>
    </location>
</feature>
<comment type="subcellular location">
    <subcellularLocation>
        <location evidence="1 7">Cell inner membrane</location>
        <topology evidence="1 7">Multi-pass membrane protein</topology>
    </subcellularLocation>
</comment>
<feature type="transmembrane region" description="Helical" evidence="7">
    <location>
        <begin position="141"/>
        <end position="168"/>
    </location>
</feature>
<evidence type="ECO:0000313" key="9">
    <source>
        <dbReference type="EMBL" id="PJK27474.1"/>
    </source>
</evidence>
<dbReference type="PANTHER" id="PTHR33362">
    <property type="entry name" value="SIALIC ACID TRAP TRANSPORTER PERMEASE PROTEIN SIAT-RELATED"/>
    <property type="match status" value="1"/>
</dbReference>
<protein>
    <recommendedName>
        <fullName evidence="7">TRAP transporter large permease protein</fullName>
    </recommendedName>
</protein>
<evidence type="ECO:0000256" key="7">
    <source>
        <dbReference type="RuleBase" id="RU369079"/>
    </source>
</evidence>
<feature type="transmembrane region" description="Helical" evidence="7">
    <location>
        <begin position="180"/>
        <end position="199"/>
    </location>
</feature>
<dbReference type="OrthoDB" id="9790209at2"/>
<evidence type="ECO:0000256" key="2">
    <source>
        <dbReference type="ARBA" id="ARBA00022475"/>
    </source>
</evidence>
<accession>A0A2M9FVL3</accession>
<feature type="transmembrane region" description="Helical" evidence="7">
    <location>
        <begin position="350"/>
        <end position="369"/>
    </location>
</feature>
<comment type="function">
    <text evidence="7">Part of the tripartite ATP-independent periplasmic (TRAP) transport system.</text>
</comment>
<dbReference type="InterPro" id="IPR004681">
    <property type="entry name" value="TRAP_DctM"/>
</dbReference>
<feature type="transmembrane region" description="Helical" evidence="7">
    <location>
        <begin position="220"/>
        <end position="240"/>
    </location>
</feature>
<feature type="domain" description="TRAP C4-dicarboxylate transport system permease DctM subunit" evidence="8">
    <location>
        <begin position="11"/>
        <end position="426"/>
    </location>
</feature>
<keyword evidence="2" id="KW-1003">Cell membrane</keyword>
<keyword evidence="6 7" id="KW-0472">Membrane</keyword>
<dbReference type="GO" id="GO:0005886">
    <property type="term" value="C:plasma membrane"/>
    <property type="evidence" value="ECO:0007669"/>
    <property type="project" value="UniProtKB-SubCell"/>
</dbReference>
<feature type="transmembrane region" description="Helical" evidence="7">
    <location>
        <begin position="375"/>
        <end position="393"/>
    </location>
</feature>